<dbReference type="EMBL" id="AZFA01000003">
    <property type="protein sequence ID" value="KRL67875.1"/>
    <property type="molecule type" value="Genomic_DNA"/>
</dbReference>
<dbReference type="Gene3D" id="3.30.70.240">
    <property type="match status" value="1"/>
</dbReference>
<dbReference type="PATRIC" id="fig|1423815.3.peg.1446"/>
<dbReference type="Pfam" id="PF00679">
    <property type="entry name" value="EFG_C"/>
    <property type="match status" value="1"/>
</dbReference>
<dbReference type="SUPFAM" id="SSF50447">
    <property type="entry name" value="Translation proteins"/>
    <property type="match status" value="1"/>
</dbReference>
<keyword evidence="4" id="KW-0963">Cytoplasm</keyword>
<dbReference type="CDD" id="cd03710">
    <property type="entry name" value="BipA_TypA_C"/>
    <property type="match status" value="1"/>
</dbReference>
<dbReference type="Proteomes" id="UP000051647">
    <property type="component" value="Unassembled WGS sequence"/>
</dbReference>
<keyword evidence="4" id="KW-0699">rRNA-binding</keyword>
<comment type="subunit">
    <text evidence="4">Monomer.</text>
</comment>
<gene>
    <name evidence="4" type="primary">bipA</name>
    <name evidence="6" type="ORF">FC27_GL001412</name>
</gene>
<dbReference type="InterPro" id="IPR042116">
    <property type="entry name" value="TypA/BipA_C"/>
</dbReference>
<dbReference type="InterPro" id="IPR048876">
    <property type="entry name" value="BipA_C"/>
</dbReference>
<dbReference type="NCBIfam" id="TIGR01394">
    <property type="entry name" value="TypA_BipA"/>
    <property type="match status" value="1"/>
</dbReference>
<dbReference type="Pfam" id="PF21018">
    <property type="entry name" value="BipA_C"/>
    <property type="match status" value="1"/>
</dbReference>
<reference evidence="6 7" key="1">
    <citation type="journal article" date="2015" name="Genome Announc.">
        <title>Expanding the biotechnology potential of lactobacilli through comparative genomics of 213 strains and associated genera.</title>
        <authorList>
            <person name="Sun Z."/>
            <person name="Harris H.M."/>
            <person name="McCann A."/>
            <person name="Guo C."/>
            <person name="Argimon S."/>
            <person name="Zhang W."/>
            <person name="Yang X."/>
            <person name="Jeffery I.B."/>
            <person name="Cooney J.C."/>
            <person name="Kagawa T.F."/>
            <person name="Liu W."/>
            <person name="Song Y."/>
            <person name="Salvetti E."/>
            <person name="Wrobel A."/>
            <person name="Rasinkangas P."/>
            <person name="Parkhill J."/>
            <person name="Rea M.C."/>
            <person name="O'Sullivan O."/>
            <person name="Ritari J."/>
            <person name="Douillard F.P."/>
            <person name="Paul Ross R."/>
            <person name="Yang R."/>
            <person name="Briner A.E."/>
            <person name="Felis G.E."/>
            <person name="de Vos W.M."/>
            <person name="Barrangou R."/>
            <person name="Klaenhammer T.R."/>
            <person name="Caufield P.W."/>
            <person name="Cui Y."/>
            <person name="Zhang H."/>
            <person name="O'Toole P.W."/>
        </authorList>
    </citation>
    <scope>NUCLEOTIDE SEQUENCE [LARGE SCALE GENOMIC DNA]</scope>
    <source>
        <strain evidence="6 7">DSM 14857</strain>
    </source>
</reference>
<dbReference type="InterPro" id="IPR047043">
    <property type="entry name" value="BipA_III"/>
</dbReference>
<comment type="subcellular location">
    <subcellularLocation>
        <location evidence="4">Cytoplasm</location>
    </subcellularLocation>
    <text evidence="4">Binds to ribosomes.</text>
</comment>
<accession>A0A0R1SNQ6</accession>
<evidence type="ECO:0000256" key="1">
    <source>
        <dbReference type="ARBA" id="ARBA00022741"/>
    </source>
</evidence>
<feature type="binding site" evidence="4">
    <location>
        <begin position="24"/>
        <end position="29"/>
    </location>
    <ligand>
        <name>GTP</name>
        <dbReference type="ChEBI" id="CHEBI:37565"/>
    </ligand>
</feature>
<dbReference type="InterPro" id="IPR006298">
    <property type="entry name" value="BipA"/>
</dbReference>
<dbReference type="Gene3D" id="2.40.30.10">
    <property type="entry name" value="Translation factors"/>
    <property type="match status" value="1"/>
</dbReference>
<dbReference type="FunFam" id="3.30.70.240:FF:000002">
    <property type="entry name" value="GTP-binding protein TypA"/>
    <property type="match status" value="1"/>
</dbReference>
<keyword evidence="4" id="KW-0690">Ribosome biogenesis</keyword>
<dbReference type="InterPro" id="IPR027417">
    <property type="entry name" value="P-loop_NTPase"/>
</dbReference>
<dbReference type="FunFam" id="2.40.50.250:FF:000001">
    <property type="entry name" value="GTP-binding protein TypA"/>
    <property type="match status" value="1"/>
</dbReference>
<dbReference type="PRINTS" id="PR00315">
    <property type="entry name" value="ELONGATNFCT"/>
</dbReference>
<dbReference type="GO" id="GO:0019843">
    <property type="term" value="F:rRNA binding"/>
    <property type="evidence" value="ECO:0007669"/>
    <property type="project" value="UniProtKB-KW"/>
</dbReference>
<dbReference type="eggNOG" id="COG1217">
    <property type="taxonomic scope" value="Bacteria"/>
</dbReference>
<dbReference type="GO" id="GO:0005829">
    <property type="term" value="C:cytosol"/>
    <property type="evidence" value="ECO:0007669"/>
    <property type="project" value="TreeGrafter"/>
</dbReference>
<evidence type="ECO:0000259" key="5">
    <source>
        <dbReference type="PROSITE" id="PS51722"/>
    </source>
</evidence>
<dbReference type="InterPro" id="IPR047042">
    <property type="entry name" value="BipA_II"/>
</dbReference>
<dbReference type="AlphaFoldDB" id="A0A0R1SNQ6"/>
<dbReference type="GO" id="GO:0005525">
    <property type="term" value="F:GTP binding"/>
    <property type="evidence" value="ECO:0007669"/>
    <property type="project" value="UniProtKB-UniRule"/>
</dbReference>
<dbReference type="Gene3D" id="2.40.50.250">
    <property type="entry name" value="bipa protein"/>
    <property type="match status" value="1"/>
</dbReference>
<dbReference type="GO" id="GO:0043022">
    <property type="term" value="F:ribosome binding"/>
    <property type="evidence" value="ECO:0007669"/>
    <property type="project" value="UniProtKB-UniRule"/>
</dbReference>
<dbReference type="Gene3D" id="3.30.70.870">
    <property type="entry name" value="Elongation Factor G (Translational Gtpase), domain 3"/>
    <property type="match status" value="1"/>
</dbReference>
<protein>
    <recommendedName>
        <fullName evidence="4">Large ribosomal subunit assembly factor BipA</fullName>
        <ecNumber evidence="4">3.6.5.-</ecNumber>
    </recommendedName>
    <alternativeName>
        <fullName evidence="4">GTP-binding protein BipA</fullName>
    </alternativeName>
</protein>
<dbReference type="InterPro" id="IPR005225">
    <property type="entry name" value="Small_GTP-bd"/>
</dbReference>
<dbReference type="Gene3D" id="3.40.50.300">
    <property type="entry name" value="P-loop containing nucleotide triphosphate hydrolases"/>
    <property type="match status" value="1"/>
</dbReference>
<comment type="caution">
    <text evidence="6">The sequence shown here is derived from an EMBL/GenBank/DDBJ whole genome shotgun (WGS) entry which is preliminary data.</text>
</comment>
<dbReference type="GO" id="GO:0003924">
    <property type="term" value="F:GTPase activity"/>
    <property type="evidence" value="ECO:0007669"/>
    <property type="project" value="UniProtKB-UniRule"/>
</dbReference>
<dbReference type="InterPro" id="IPR047041">
    <property type="entry name" value="BipA_GTP-bd_dom"/>
</dbReference>
<dbReference type="STRING" id="1423815.FC27_GL001412"/>
<keyword evidence="7" id="KW-1185">Reference proteome</keyword>
<dbReference type="FunFam" id="3.40.50.300:FF:000055">
    <property type="entry name" value="GTP-binding protein TypA"/>
    <property type="match status" value="1"/>
</dbReference>
<dbReference type="SUPFAM" id="SSF52540">
    <property type="entry name" value="P-loop containing nucleoside triphosphate hydrolases"/>
    <property type="match status" value="1"/>
</dbReference>
<dbReference type="FunFam" id="3.30.70.870:FF:000003">
    <property type="entry name" value="GTP-binding protein TypA"/>
    <property type="match status" value="1"/>
</dbReference>
<dbReference type="NCBIfam" id="TIGR00231">
    <property type="entry name" value="small_GTP"/>
    <property type="match status" value="1"/>
</dbReference>
<dbReference type="GO" id="GO:0000027">
    <property type="term" value="P:ribosomal large subunit assembly"/>
    <property type="evidence" value="ECO:0007669"/>
    <property type="project" value="UniProtKB-UniRule"/>
</dbReference>
<dbReference type="GO" id="GO:1990904">
    <property type="term" value="C:ribonucleoprotein complex"/>
    <property type="evidence" value="ECO:0007669"/>
    <property type="project" value="TreeGrafter"/>
</dbReference>
<dbReference type="CDD" id="cd01891">
    <property type="entry name" value="TypA_BipA"/>
    <property type="match status" value="1"/>
</dbReference>
<comment type="catalytic activity">
    <reaction evidence="3 4">
        <text>GTP + H2O = GDP + phosphate + H(+)</text>
        <dbReference type="Rhea" id="RHEA:19669"/>
        <dbReference type="ChEBI" id="CHEBI:15377"/>
        <dbReference type="ChEBI" id="CHEBI:15378"/>
        <dbReference type="ChEBI" id="CHEBI:37565"/>
        <dbReference type="ChEBI" id="CHEBI:43474"/>
        <dbReference type="ChEBI" id="CHEBI:58189"/>
    </reaction>
</comment>
<comment type="similarity">
    <text evidence="4">Belongs to the TRAFAC class translation factor GTPase superfamily. Classic translation factor GTPase family. BipA subfamily.</text>
</comment>
<keyword evidence="4" id="KW-0378">Hydrolase</keyword>
<dbReference type="PANTHER" id="PTHR42908:SF8">
    <property type="entry name" value="TR-TYPE G DOMAIN-CONTAINING PROTEIN"/>
    <property type="match status" value="1"/>
</dbReference>
<dbReference type="Pfam" id="PF14492">
    <property type="entry name" value="EFG_III"/>
    <property type="match status" value="1"/>
</dbReference>
<evidence type="ECO:0000313" key="6">
    <source>
        <dbReference type="EMBL" id="KRL67875.1"/>
    </source>
</evidence>
<keyword evidence="2 4" id="KW-0342">GTP-binding</keyword>
<dbReference type="Pfam" id="PF03144">
    <property type="entry name" value="GTP_EFTU_D2"/>
    <property type="match status" value="1"/>
</dbReference>
<dbReference type="PROSITE" id="PS00301">
    <property type="entry name" value="G_TR_1"/>
    <property type="match status" value="1"/>
</dbReference>
<organism evidence="6 7">
    <name type="scientific">Companilactobacillus versmoldensis DSM 14857 = KCTC 3814</name>
    <dbReference type="NCBI Taxonomy" id="1423815"/>
    <lineage>
        <taxon>Bacteria</taxon>
        <taxon>Bacillati</taxon>
        <taxon>Bacillota</taxon>
        <taxon>Bacilli</taxon>
        <taxon>Lactobacillales</taxon>
        <taxon>Lactobacillaceae</taxon>
        <taxon>Companilactobacillus</taxon>
    </lineage>
</organism>
<proteinExistence type="inferred from homology"/>
<evidence type="ECO:0000256" key="2">
    <source>
        <dbReference type="ARBA" id="ARBA00023134"/>
    </source>
</evidence>
<sequence length="621" mass="69119">MEGRSNLTKRREDIRNIAIIAHVDHGKTTLVNEMLKQSDTLGEHYQIQDRALDSNAIERERGITILSKNTAVDYKDKKINILDTPGHADFGGEVERIMKMVDGVLLVVDAYEGTMPQTRFVLKKALEQHLTPIVVINKIDRPGARPEEVVDEVLELFIELGANDDQLEFPVVYASAINGTSSYSSDPADQEHTMVPLFDTIIKTIPAPVDNSDEPLQFQVALLDYNDYVGRIGIGRVFRGKIKVGDSVTVMKLDGSTKNFRVTKLFGFMGLDRVDITEAKAGDLIAVSGMEDIYVGETVTPVDHQEALPLLRIDEPTLQMMFLQNDSPFAGREGTEVTARKIDDRLRRQLHTDVSLKVEDTGTAGTWMVSGRGELHLSILVEEMRREGFELQLSRPEVIYKNIDGVNSEPFEEVTIDTPDEYVGSVIDSMSQRKGDMANMESTGNGQTRLVFSAPSRGLIGYSTEFLSMTGGYGIMNHTFAEYKPVVKNWEPGRRTGALVSINQGPSTTYSLQSVEDRGTLFIGAGVDVYEGMVVGESNRDQDIAVTVTKGKNLTNTRASGKDHAAAIKTPKDMSLEQSIEFLNEDELCEVTPKTVRLRKKILDTNERKKYDKQRKMSKKA</sequence>
<dbReference type="Pfam" id="PF00009">
    <property type="entry name" value="GTP_EFTU"/>
    <property type="match status" value="1"/>
</dbReference>
<dbReference type="InterPro" id="IPR000795">
    <property type="entry name" value="T_Tr_GTP-bd_dom"/>
</dbReference>
<feature type="binding site" evidence="4">
    <location>
        <begin position="137"/>
        <end position="140"/>
    </location>
    <ligand>
        <name>GTP</name>
        <dbReference type="ChEBI" id="CHEBI:37565"/>
    </ligand>
</feature>
<keyword evidence="4" id="KW-0694">RNA-binding</keyword>
<name>A0A0R1SNQ6_9LACO</name>
<keyword evidence="4" id="KW-0820">tRNA-binding</keyword>
<dbReference type="HAMAP" id="MF_00849">
    <property type="entry name" value="BipA"/>
    <property type="match status" value="1"/>
</dbReference>
<dbReference type="OrthoDB" id="9804431at2"/>
<dbReference type="InterPro" id="IPR009000">
    <property type="entry name" value="Transl_B-barrel_sf"/>
</dbReference>
<feature type="domain" description="Tr-type G" evidence="5">
    <location>
        <begin position="12"/>
        <end position="209"/>
    </location>
</feature>
<dbReference type="PROSITE" id="PS51722">
    <property type="entry name" value="G_TR_2"/>
    <property type="match status" value="1"/>
</dbReference>
<dbReference type="GO" id="GO:0000049">
    <property type="term" value="F:tRNA binding"/>
    <property type="evidence" value="ECO:0007669"/>
    <property type="project" value="UniProtKB-KW"/>
</dbReference>
<dbReference type="InterPro" id="IPR000640">
    <property type="entry name" value="EFG_V-like"/>
</dbReference>
<comment type="function">
    <text evidence="4">A 50S ribosomal subunit assembly protein with GTPase activity, required for 50S subunit assembly at low temperatures, may also play a role in translation. Binds GTP and analogs. Binds the 70S ribosome between the 30S and 50S subunits, in a similar position as ribosome-bound EF-G; it contacts a number of ribosomal proteins, both rRNAs and the A-site tRNA.</text>
</comment>
<dbReference type="InterPro" id="IPR031157">
    <property type="entry name" value="G_TR_CS"/>
</dbReference>
<dbReference type="FunFam" id="2.40.30.10:FF:000016">
    <property type="entry name" value="GTP-binding protein TypA"/>
    <property type="match status" value="1"/>
</dbReference>
<dbReference type="InterPro" id="IPR041095">
    <property type="entry name" value="EFG_II"/>
</dbReference>
<dbReference type="GO" id="GO:0009409">
    <property type="term" value="P:response to cold"/>
    <property type="evidence" value="ECO:0007669"/>
    <property type="project" value="UniProtKB-ARBA"/>
</dbReference>
<dbReference type="InterPro" id="IPR004161">
    <property type="entry name" value="EFTu-like_2"/>
</dbReference>
<dbReference type="InterPro" id="IPR035647">
    <property type="entry name" value="EFG_III/V"/>
</dbReference>
<dbReference type="SUPFAM" id="SSF54980">
    <property type="entry name" value="EF-G C-terminal domain-like"/>
    <property type="match status" value="2"/>
</dbReference>
<evidence type="ECO:0000256" key="3">
    <source>
        <dbReference type="ARBA" id="ARBA00048548"/>
    </source>
</evidence>
<dbReference type="CDD" id="cd03691">
    <property type="entry name" value="BipA_TypA_II"/>
    <property type="match status" value="1"/>
</dbReference>
<evidence type="ECO:0000313" key="7">
    <source>
        <dbReference type="Proteomes" id="UP000051647"/>
    </source>
</evidence>
<dbReference type="InterPro" id="IPR035651">
    <property type="entry name" value="BipA_V"/>
</dbReference>
<keyword evidence="1 4" id="KW-0547">Nucleotide-binding</keyword>
<dbReference type="EC" id="3.6.5.-" evidence="4"/>
<dbReference type="GO" id="GO:0010467">
    <property type="term" value="P:gene expression"/>
    <property type="evidence" value="ECO:0007669"/>
    <property type="project" value="UniProtKB-ARBA"/>
</dbReference>
<dbReference type="CDD" id="cd16263">
    <property type="entry name" value="BipA_III"/>
    <property type="match status" value="1"/>
</dbReference>
<dbReference type="SMART" id="SM00838">
    <property type="entry name" value="EFG_C"/>
    <property type="match status" value="1"/>
</dbReference>
<dbReference type="PANTHER" id="PTHR42908">
    <property type="entry name" value="TRANSLATION ELONGATION FACTOR-RELATED"/>
    <property type="match status" value="1"/>
</dbReference>
<evidence type="ECO:0000256" key="4">
    <source>
        <dbReference type="HAMAP-Rule" id="MF_00849"/>
    </source>
</evidence>